<sequence>MLFVKDFYDALDSESEMDISSLVHGVPVVSDLADAMQVIESIRKSPVHMVLAPRTRAAVEIGELGKQKWCSPDQYACDFLRGLTRLARSVEGGTRGYTSAARPPNPQGPTGGPTT</sequence>
<evidence type="ECO:0000313" key="3">
    <source>
        <dbReference type="Proteomes" id="UP000009045"/>
    </source>
</evidence>
<dbReference type="KEGG" id="smx:SM11_pC0756"/>
<name>F7XE54_SINMM</name>
<organism evidence="2 3">
    <name type="scientific">Sinorhizobium meliloti (strain SM11)</name>
    <dbReference type="NCBI Taxonomy" id="707241"/>
    <lineage>
        <taxon>Bacteria</taxon>
        <taxon>Pseudomonadati</taxon>
        <taxon>Pseudomonadota</taxon>
        <taxon>Alphaproteobacteria</taxon>
        <taxon>Hyphomicrobiales</taxon>
        <taxon>Rhizobiaceae</taxon>
        <taxon>Sinorhizobium/Ensifer group</taxon>
        <taxon>Sinorhizobium</taxon>
    </lineage>
</organism>
<keyword evidence="2" id="KW-0614">Plasmid</keyword>
<proteinExistence type="predicted"/>
<accession>F7XE54</accession>
<dbReference type="HOGENOM" id="CLU_2143839_0_0_5"/>
<reference evidence="2 3" key="1">
    <citation type="journal article" date="2011" name="J. Biotechnol.">
        <title>The complete genome sequence of the dominant Sinorhizobium meliloti field isolate SM11 extends the S. meliloti pan-genome.</title>
        <authorList>
            <person name="Schneiker-Bekel S."/>
            <person name="Wibberg D."/>
            <person name="Bekel T."/>
            <person name="Blom J."/>
            <person name="Linke B."/>
            <person name="Neuweger H."/>
            <person name="Stiens M."/>
            <person name="Vorholter F.J."/>
            <person name="Weidner S."/>
            <person name="Goesmann A."/>
            <person name="Puhler A."/>
            <person name="Schluter A."/>
        </authorList>
    </citation>
    <scope>NUCLEOTIDE SEQUENCE [LARGE SCALE GENOMIC DNA]</scope>
    <source>
        <strain evidence="2 3">SM11</strain>
        <plasmid evidence="3">pSmeSM11c</plasmid>
    </source>
</reference>
<dbReference type="EMBL" id="CP001831">
    <property type="protein sequence ID" value="AEH81829.1"/>
    <property type="molecule type" value="Genomic_DNA"/>
</dbReference>
<dbReference type="AlphaFoldDB" id="F7XE54"/>
<feature type="region of interest" description="Disordered" evidence="1">
    <location>
        <begin position="92"/>
        <end position="115"/>
    </location>
</feature>
<evidence type="ECO:0000256" key="1">
    <source>
        <dbReference type="SAM" id="MobiDB-lite"/>
    </source>
</evidence>
<gene>
    <name evidence="2" type="ordered locus">SM11_pC0756</name>
</gene>
<dbReference type="Proteomes" id="UP000009045">
    <property type="component" value="Plasmid pSmeSM11c"/>
</dbReference>
<protein>
    <submittedName>
        <fullName evidence="2">Uncharacterized protein</fullName>
    </submittedName>
</protein>
<geneLocation type="plasmid" evidence="2 3">
    <name>pSmeSM11c</name>
</geneLocation>
<evidence type="ECO:0000313" key="2">
    <source>
        <dbReference type="EMBL" id="AEH81829.1"/>
    </source>
</evidence>